<dbReference type="EMBL" id="VOFY01000020">
    <property type="protein sequence ID" value="KAA8582367.1"/>
    <property type="molecule type" value="Genomic_DNA"/>
</dbReference>
<organism evidence="2 3">
    <name type="scientific">Etheostoma spectabile</name>
    <name type="common">orangethroat darter</name>
    <dbReference type="NCBI Taxonomy" id="54343"/>
    <lineage>
        <taxon>Eukaryota</taxon>
        <taxon>Metazoa</taxon>
        <taxon>Chordata</taxon>
        <taxon>Craniata</taxon>
        <taxon>Vertebrata</taxon>
        <taxon>Euteleostomi</taxon>
        <taxon>Actinopterygii</taxon>
        <taxon>Neopterygii</taxon>
        <taxon>Teleostei</taxon>
        <taxon>Neoteleostei</taxon>
        <taxon>Acanthomorphata</taxon>
        <taxon>Eupercaria</taxon>
        <taxon>Perciformes</taxon>
        <taxon>Percoidei</taxon>
        <taxon>Percidae</taxon>
        <taxon>Etheostomatinae</taxon>
        <taxon>Etheostoma</taxon>
    </lineage>
</organism>
<sequence>MIMTFIYWQAMFNDEAKSSDVFLVFPRFLDTSGLIEQDFRLLFGEAMANKFLEKWPTTFKEKVLKESHGLVPTTELLDWMCIAESAAEVENGLDSDMSAILLLLHLLPPSAQGRKRPGKMSACQAVDQLIRFQKVGTSVQQHLINITQSSQPYLHALGSTLSGIHSYFMVVDKHALPCKATGSVGAFDKPITHPLFSMEKQTIQVQMFSDDYELANPWVLSEHLTSPSCDCGAAGFGKGVKPYVSASMSPPSLPHESCFTHCQMNSSQTVNMLSAMSAIVPPQQADDSLSFRLVVPPIKQGNLDVKCIAFLSSSTLLLSLSPTAVVEEFLSCIFPAKLNASLPGFPPLSVPATAISPQCPSICPHSSSQLHFTRSPISPCLLSFHHPFLSPIVSSPPFLSFCLTLAAFSTISAHRDWSAKGKKDGKRGVDREMREEKREREILPVGLISTQLIGLYSILPSTASFTLRSSA</sequence>
<reference evidence="2 3" key="1">
    <citation type="submission" date="2019-08" db="EMBL/GenBank/DDBJ databases">
        <title>A chromosome-level genome assembly, high-density linkage maps, and genome scans reveal the genomic architecture of hybrid incompatibilities underlying speciation via character displacement in darters (Percidae: Etheostominae).</title>
        <authorList>
            <person name="Moran R.L."/>
            <person name="Catchen J.M."/>
            <person name="Fuller R.C."/>
        </authorList>
    </citation>
    <scope>NUCLEOTIDE SEQUENCE [LARGE SCALE GENOMIC DNA]</scope>
    <source>
        <strain evidence="2">EspeVRDwgs_2016</strain>
        <tissue evidence="2">Muscle</tissue>
    </source>
</reference>
<proteinExistence type="predicted"/>
<feature type="non-terminal residue" evidence="2">
    <location>
        <position position="471"/>
    </location>
</feature>
<protein>
    <submittedName>
        <fullName evidence="2">Uncharacterized protein</fullName>
    </submittedName>
</protein>
<dbReference type="Proteomes" id="UP000327493">
    <property type="component" value="Chromosome 20"/>
</dbReference>
<keyword evidence="3" id="KW-1185">Reference proteome</keyword>
<comment type="caution">
    <text evidence="2">The sequence shown here is derived from an EMBL/GenBank/DDBJ whole genome shotgun (WGS) entry which is preliminary data.</text>
</comment>
<evidence type="ECO:0000313" key="1">
    <source>
        <dbReference type="EMBL" id="KAA8579282.1"/>
    </source>
</evidence>
<dbReference type="EMBL" id="VOFY01000033">
    <property type="protein sequence ID" value="KAA8579282.1"/>
    <property type="molecule type" value="Genomic_DNA"/>
</dbReference>
<dbReference type="AlphaFoldDB" id="A0A5J5CL05"/>
<evidence type="ECO:0000313" key="3">
    <source>
        <dbReference type="Proteomes" id="UP000327493"/>
    </source>
</evidence>
<gene>
    <name evidence="2" type="ORF">FQN60_009107</name>
    <name evidence="1" type="ORF">FQN60_018681</name>
</gene>
<evidence type="ECO:0000313" key="2">
    <source>
        <dbReference type="EMBL" id="KAA8582367.1"/>
    </source>
</evidence>
<accession>A0A5J5CL05</accession>
<name>A0A5J5CL05_9PERO</name>